<gene>
    <name evidence="2" type="ORF">BJ878DRAFT_455558</name>
</gene>
<proteinExistence type="predicted"/>
<feature type="compositionally biased region" description="Basic and acidic residues" evidence="1">
    <location>
        <begin position="448"/>
        <end position="459"/>
    </location>
</feature>
<evidence type="ECO:0000256" key="1">
    <source>
        <dbReference type="SAM" id="MobiDB-lite"/>
    </source>
</evidence>
<keyword evidence="3" id="KW-1185">Reference proteome</keyword>
<feature type="compositionally biased region" description="Low complexity" evidence="1">
    <location>
        <begin position="214"/>
        <end position="229"/>
    </location>
</feature>
<evidence type="ECO:0000313" key="3">
    <source>
        <dbReference type="Proteomes" id="UP000887226"/>
    </source>
</evidence>
<dbReference type="EMBL" id="MU253792">
    <property type="protein sequence ID" value="KAG9246810.1"/>
    <property type="molecule type" value="Genomic_DNA"/>
</dbReference>
<feature type="compositionally biased region" description="Low complexity" evidence="1">
    <location>
        <begin position="269"/>
        <end position="279"/>
    </location>
</feature>
<feature type="compositionally biased region" description="Polar residues" evidence="1">
    <location>
        <begin position="241"/>
        <end position="257"/>
    </location>
</feature>
<protein>
    <submittedName>
        <fullName evidence="2">Uncharacterized protein</fullName>
    </submittedName>
</protein>
<feature type="compositionally biased region" description="Polar residues" evidence="1">
    <location>
        <begin position="435"/>
        <end position="447"/>
    </location>
</feature>
<organism evidence="2 3">
    <name type="scientific">Calycina marina</name>
    <dbReference type="NCBI Taxonomy" id="1763456"/>
    <lineage>
        <taxon>Eukaryota</taxon>
        <taxon>Fungi</taxon>
        <taxon>Dikarya</taxon>
        <taxon>Ascomycota</taxon>
        <taxon>Pezizomycotina</taxon>
        <taxon>Leotiomycetes</taxon>
        <taxon>Helotiales</taxon>
        <taxon>Pezizellaceae</taxon>
        <taxon>Calycina</taxon>
    </lineage>
</organism>
<dbReference type="Proteomes" id="UP000887226">
    <property type="component" value="Unassembled WGS sequence"/>
</dbReference>
<feature type="compositionally biased region" description="Acidic residues" evidence="1">
    <location>
        <begin position="322"/>
        <end position="331"/>
    </location>
</feature>
<comment type="caution">
    <text evidence="2">The sequence shown here is derived from an EMBL/GenBank/DDBJ whole genome shotgun (WGS) entry which is preliminary data.</text>
</comment>
<feature type="region of interest" description="Disordered" evidence="1">
    <location>
        <begin position="144"/>
        <end position="285"/>
    </location>
</feature>
<reference evidence="2" key="1">
    <citation type="journal article" date="2021" name="IMA Fungus">
        <title>Genomic characterization of three marine fungi, including Emericellopsis atlantica sp. nov. with signatures of a generalist lifestyle and marine biomass degradation.</title>
        <authorList>
            <person name="Hagestad O.C."/>
            <person name="Hou L."/>
            <person name="Andersen J.H."/>
            <person name="Hansen E.H."/>
            <person name="Altermark B."/>
            <person name="Li C."/>
            <person name="Kuhnert E."/>
            <person name="Cox R.J."/>
            <person name="Crous P.W."/>
            <person name="Spatafora J.W."/>
            <person name="Lail K."/>
            <person name="Amirebrahimi M."/>
            <person name="Lipzen A."/>
            <person name="Pangilinan J."/>
            <person name="Andreopoulos W."/>
            <person name="Hayes R.D."/>
            <person name="Ng V."/>
            <person name="Grigoriev I.V."/>
            <person name="Jackson S.A."/>
            <person name="Sutton T.D.S."/>
            <person name="Dobson A.D.W."/>
            <person name="Rama T."/>
        </authorList>
    </citation>
    <scope>NUCLEOTIDE SEQUENCE</scope>
    <source>
        <strain evidence="2">TRa3180A</strain>
    </source>
</reference>
<feature type="region of interest" description="Disordered" evidence="1">
    <location>
        <begin position="316"/>
        <end position="344"/>
    </location>
</feature>
<accession>A0A9P8CHI4</accession>
<dbReference type="AlphaFoldDB" id="A0A9P8CHI4"/>
<name>A0A9P8CHI4_9HELO</name>
<feature type="region of interest" description="Disordered" evidence="1">
    <location>
        <begin position="428"/>
        <end position="469"/>
    </location>
</feature>
<feature type="compositionally biased region" description="Polar residues" evidence="1">
    <location>
        <begin position="389"/>
        <end position="409"/>
    </location>
</feature>
<evidence type="ECO:0000313" key="2">
    <source>
        <dbReference type="EMBL" id="KAG9246810.1"/>
    </source>
</evidence>
<sequence>MEEANQLVSVLQAKLAELDTKVCKYQEEMADAFTKYSNDLLRNVPKEVSEHVNKFISAEIHNHPFLQPAAIDSAKSTSSYSVVKTQNNPDLAQSTQTLRRIHTSEPKDEMAERGLHDRDEEFRGLFTPPYLPLLDGMSEGSPSPIAAVPLSPMVKSSRGRREPYRLGSVDAGTSTTRSLVASPDFLRPSSRRKNTDKAWFMTDGSNGVPRSALRRPSTTSSSKQQSPRQVRFDVIGGEVLPTSSPQPHENIYSTDIPHSSDGHEDSGDEYGSYGSNGSYRSFPDDHKKVTTLDKLKALTRQPIPDDGVVWTTHNQEGLGGVTEDDNSDDENSVVSHIEEVGPKPIARYYGKSLEEEAEEAIAAADSDSSDDDQIYFGPKKKQAPVAPAETSSTATSMSKQSPVSTTSPGNALLGSQEVKEGVDDEYQLPFDFDDSQTPTTAAKAQSTRTRDDSDSEKSEPSSPVHKSPLNLLSASISDYTNLPALHIATAASPVATTSSGTVGSFRGHAFHMPIVNEHVYAQAASLGNIQSHIGSIDGRTGVDESNIQSFRESFRCGGSSFSGAPRSLSERMAMEDLAEGNEDEYEVNGHLD</sequence>
<dbReference type="OrthoDB" id="5418627at2759"/>
<feature type="region of interest" description="Disordered" evidence="1">
    <location>
        <begin position="359"/>
        <end position="412"/>
    </location>
</feature>